<dbReference type="InterPro" id="IPR018538">
    <property type="entry name" value="HerA_barrel_dom"/>
</dbReference>
<dbReference type="InterPro" id="IPR008571">
    <property type="entry name" value="HerA-like"/>
</dbReference>
<comment type="catalytic activity">
    <reaction evidence="4">
        <text>ATP + H2O = ADP + phosphate + H(+)</text>
        <dbReference type="Rhea" id="RHEA:13065"/>
        <dbReference type="ChEBI" id="CHEBI:15377"/>
        <dbReference type="ChEBI" id="CHEBI:15378"/>
        <dbReference type="ChEBI" id="CHEBI:30616"/>
        <dbReference type="ChEBI" id="CHEBI:43474"/>
        <dbReference type="ChEBI" id="CHEBI:456216"/>
        <dbReference type="EC" id="5.6.2.4"/>
    </reaction>
</comment>
<dbReference type="RefSeq" id="WP_011762150.1">
    <property type="nucleotide sequence ID" value="NC_008701.1"/>
</dbReference>
<comment type="catalytic activity">
    <reaction evidence="2">
        <text>Couples ATP hydrolysis with the unwinding of duplex DNA by translocating in the 3'-5' direction.</text>
        <dbReference type="EC" id="5.6.2.4"/>
    </reaction>
</comment>
<evidence type="ECO:0000256" key="3">
    <source>
        <dbReference type="ARBA" id="ARBA00048954"/>
    </source>
</evidence>
<comment type="catalytic activity">
    <reaction evidence="3">
        <text>ATP + H2O = ADP + phosphate + H(+)</text>
        <dbReference type="Rhea" id="RHEA:13065"/>
        <dbReference type="ChEBI" id="CHEBI:15377"/>
        <dbReference type="ChEBI" id="CHEBI:15378"/>
        <dbReference type="ChEBI" id="CHEBI:30616"/>
        <dbReference type="ChEBI" id="CHEBI:43474"/>
        <dbReference type="ChEBI" id="CHEBI:456216"/>
        <dbReference type="EC" id="5.6.2.3"/>
    </reaction>
</comment>
<dbReference type="KEGG" id="pis:Pisl_0395"/>
<feature type="domain" description="Helicase HerA barrel" evidence="6">
    <location>
        <begin position="4"/>
        <end position="95"/>
    </location>
</feature>
<dbReference type="eggNOG" id="arCOG00280">
    <property type="taxonomic scope" value="Archaea"/>
</dbReference>
<evidence type="ECO:0000313" key="7">
    <source>
        <dbReference type="EMBL" id="ABL87573.1"/>
    </source>
</evidence>
<dbReference type="HOGENOM" id="CLU_023842_2_0_2"/>
<dbReference type="STRING" id="384616.Pisl_0395"/>
<dbReference type="PANTHER" id="PTHR42957:SF1">
    <property type="entry name" value="HELICASE MJ1565-RELATED"/>
    <property type="match status" value="1"/>
</dbReference>
<dbReference type="GO" id="GO:0043138">
    <property type="term" value="F:3'-5' DNA helicase activity"/>
    <property type="evidence" value="ECO:0007669"/>
    <property type="project" value="UniProtKB-EC"/>
</dbReference>
<dbReference type="Proteomes" id="UP000002595">
    <property type="component" value="Chromosome"/>
</dbReference>
<dbReference type="Gene3D" id="3.40.50.300">
    <property type="entry name" value="P-loop containing nucleotide triphosphate hydrolases"/>
    <property type="match status" value="2"/>
</dbReference>
<evidence type="ECO:0000256" key="2">
    <source>
        <dbReference type="ARBA" id="ARBA00034617"/>
    </source>
</evidence>
<feature type="domain" description="Helicase HerA central" evidence="5">
    <location>
        <begin position="134"/>
        <end position="385"/>
    </location>
</feature>
<dbReference type="OrthoDB" id="107033at2157"/>
<reference evidence="7" key="1">
    <citation type="submission" date="2006-12" db="EMBL/GenBank/DDBJ databases">
        <title>Complete sequence of Pyrobaculum islandicum DSM 4184.</title>
        <authorList>
            <person name="Copeland A."/>
            <person name="Lucas S."/>
            <person name="Lapidus A."/>
            <person name="Barry K."/>
            <person name="Detter J.C."/>
            <person name="Glavina del Rio T."/>
            <person name="Dalin E."/>
            <person name="Tice H."/>
            <person name="Pitluck S."/>
            <person name="Meincke L."/>
            <person name="Brettin T."/>
            <person name="Bruce D."/>
            <person name="Han C."/>
            <person name="Tapia R."/>
            <person name="Gilna P."/>
            <person name="Schmutz J."/>
            <person name="Larimer F."/>
            <person name="Land M."/>
            <person name="Hauser L."/>
            <person name="Kyrpides N."/>
            <person name="Mikhailova N."/>
            <person name="Cozen A.E."/>
            <person name="Fitz-Gibbon S.T."/>
            <person name="House C.H."/>
            <person name="Saltikov C."/>
            <person name="Lowe T."/>
            <person name="Richardson P."/>
        </authorList>
    </citation>
    <scope>NUCLEOTIDE SEQUENCE [LARGE SCALE GENOMIC DNA]</scope>
    <source>
        <strain evidence="7">DSM 4184</strain>
    </source>
</reference>
<name>A1RRJ1_PYRIL</name>
<sequence length="523" mass="58794">MEKIGVVVKSPSIYYYIFRPFRGVEIDVGSFVATEVDGLRVISRITAIRHRNAATDPRLIAQFDDENVIREIKETLGIEDVLYYTEARAVVLGARVGRRILKPQKPVKPLSYVYRIVERELEEFFAPPEDGTYITIGRIRGTNISAKINAEKLVTHHCAILASTGAGKSWLAGVIIERLSLLDIPIIVVDPHGEYSAMSIPLTEEGKAVAEKVRIYVVGKVDTRPVDDAFEKRYGTRRVYTRIGINPRSLPLRTLEKLLDILYGLTDAQKRILEEGWQVATNYGERQPLTTVEELIREVLEGGKHAAPPGYAGEMALRGLEGRLRSLFYTSPIFITRYGEVYQGEPIKLIDPQSFVTTPALHILDISGLDSVDQQLFLAVFLDQIYRVATQRKNLTTFIVIEEAHIFAPSTPNALSKNYVVKIAREGRKFGLGLCLITQRPTKLDQDVVSQAMTQIFKRMINPSDLKYVATVAEHLEDPRPLRTLDETEAMITGISVPVPLLIVVGQRWTHHGGITPRIKREM</sequence>
<proteinExistence type="inferred from homology"/>
<gene>
    <name evidence="7" type="ordered locus">Pisl_0395</name>
</gene>
<dbReference type="InterPro" id="IPR002789">
    <property type="entry name" value="HerA_central"/>
</dbReference>
<dbReference type="Pfam" id="PF01935">
    <property type="entry name" value="DUF87"/>
    <property type="match status" value="1"/>
</dbReference>
<evidence type="ECO:0000313" key="8">
    <source>
        <dbReference type="Proteomes" id="UP000002595"/>
    </source>
</evidence>
<dbReference type="AlphaFoldDB" id="A1RRJ1"/>
<evidence type="ECO:0000256" key="4">
    <source>
        <dbReference type="ARBA" id="ARBA00048988"/>
    </source>
</evidence>
<evidence type="ECO:0000259" key="6">
    <source>
        <dbReference type="Pfam" id="PF09378"/>
    </source>
</evidence>
<dbReference type="GeneID" id="4616808"/>
<evidence type="ECO:0000256" key="1">
    <source>
        <dbReference type="ARBA" id="ARBA00007816"/>
    </source>
</evidence>
<dbReference type="InterPro" id="IPR027417">
    <property type="entry name" value="P-loop_NTPase"/>
</dbReference>
<organism evidence="7 8">
    <name type="scientific">Pyrobaculum islandicum (strain DSM 4184 / JCM 9189 / GEO3)</name>
    <dbReference type="NCBI Taxonomy" id="384616"/>
    <lineage>
        <taxon>Archaea</taxon>
        <taxon>Thermoproteota</taxon>
        <taxon>Thermoprotei</taxon>
        <taxon>Thermoproteales</taxon>
        <taxon>Thermoproteaceae</taxon>
        <taxon>Pyrobaculum</taxon>
    </lineage>
</organism>
<dbReference type="PANTHER" id="PTHR42957">
    <property type="entry name" value="HELICASE MJ1565-RELATED"/>
    <property type="match status" value="1"/>
</dbReference>
<comment type="similarity">
    <text evidence="1">Belongs to the HerA family.</text>
</comment>
<dbReference type="Pfam" id="PF09378">
    <property type="entry name" value="HAS-barrel"/>
    <property type="match status" value="1"/>
</dbReference>
<protein>
    <submittedName>
        <fullName evidence="7">Uncharacterized protein</fullName>
    </submittedName>
</protein>
<keyword evidence="8" id="KW-1185">Reference proteome</keyword>
<accession>A1RRJ1</accession>
<dbReference type="GO" id="GO:0043139">
    <property type="term" value="F:5'-3' DNA helicase activity"/>
    <property type="evidence" value="ECO:0007669"/>
    <property type="project" value="UniProtKB-EC"/>
</dbReference>
<dbReference type="SUPFAM" id="SSF52540">
    <property type="entry name" value="P-loop containing nucleoside triphosphate hydrolases"/>
    <property type="match status" value="1"/>
</dbReference>
<evidence type="ECO:0000259" key="5">
    <source>
        <dbReference type="Pfam" id="PF01935"/>
    </source>
</evidence>
<dbReference type="EMBL" id="CP000504">
    <property type="protein sequence ID" value="ABL87573.1"/>
    <property type="molecule type" value="Genomic_DNA"/>
</dbReference>